<name>A0ABR4NGI3_9FUNG</name>
<keyword evidence="2" id="KW-0472">Membrane</keyword>
<evidence type="ECO:0000313" key="4">
    <source>
        <dbReference type="Proteomes" id="UP001527925"/>
    </source>
</evidence>
<gene>
    <name evidence="3" type="ORF">HK105_202044</name>
</gene>
<keyword evidence="2" id="KW-1133">Transmembrane helix</keyword>
<feature type="compositionally biased region" description="Acidic residues" evidence="1">
    <location>
        <begin position="347"/>
        <end position="359"/>
    </location>
</feature>
<proteinExistence type="predicted"/>
<keyword evidence="2" id="KW-0812">Transmembrane</keyword>
<accession>A0ABR4NGI3</accession>
<evidence type="ECO:0000256" key="1">
    <source>
        <dbReference type="SAM" id="MobiDB-lite"/>
    </source>
</evidence>
<feature type="transmembrane region" description="Helical" evidence="2">
    <location>
        <begin position="34"/>
        <end position="51"/>
    </location>
</feature>
<dbReference type="Proteomes" id="UP001527925">
    <property type="component" value="Unassembled WGS sequence"/>
</dbReference>
<keyword evidence="4" id="KW-1185">Reference proteome</keyword>
<evidence type="ECO:0000313" key="3">
    <source>
        <dbReference type="EMBL" id="KAL2918643.1"/>
    </source>
</evidence>
<feature type="transmembrane region" description="Helical" evidence="2">
    <location>
        <begin position="63"/>
        <end position="83"/>
    </location>
</feature>
<feature type="transmembrane region" description="Helical" evidence="2">
    <location>
        <begin position="256"/>
        <end position="276"/>
    </location>
</feature>
<feature type="region of interest" description="Disordered" evidence="1">
    <location>
        <begin position="345"/>
        <end position="422"/>
    </location>
</feature>
<feature type="transmembrane region" description="Helical" evidence="2">
    <location>
        <begin position="301"/>
        <end position="322"/>
    </location>
</feature>
<evidence type="ECO:0008006" key="5">
    <source>
        <dbReference type="Google" id="ProtNLM"/>
    </source>
</evidence>
<feature type="region of interest" description="Disordered" evidence="1">
    <location>
        <begin position="89"/>
        <end position="127"/>
    </location>
</feature>
<evidence type="ECO:0000256" key="2">
    <source>
        <dbReference type="SAM" id="Phobius"/>
    </source>
</evidence>
<protein>
    <recommendedName>
        <fullName evidence="5">Transmembrane protein</fullName>
    </recommendedName>
</protein>
<feature type="region of interest" description="Disordered" evidence="1">
    <location>
        <begin position="150"/>
        <end position="180"/>
    </location>
</feature>
<feature type="compositionally biased region" description="Polar residues" evidence="1">
    <location>
        <begin position="365"/>
        <end position="383"/>
    </location>
</feature>
<dbReference type="EMBL" id="JADGIZ020000006">
    <property type="protein sequence ID" value="KAL2918643.1"/>
    <property type="molecule type" value="Genomic_DNA"/>
</dbReference>
<comment type="caution">
    <text evidence="3">The sequence shown here is derived from an EMBL/GenBank/DDBJ whole genome shotgun (WGS) entry which is preliminary data.</text>
</comment>
<organism evidence="3 4">
    <name type="scientific">Polyrhizophydium stewartii</name>
    <dbReference type="NCBI Taxonomy" id="2732419"/>
    <lineage>
        <taxon>Eukaryota</taxon>
        <taxon>Fungi</taxon>
        <taxon>Fungi incertae sedis</taxon>
        <taxon>Chytridiomycota</taxon>
        <taxon>Chytridiomycota incertae sedis</taxon>
        <taxon>Chytridiomycetes</taxon>
        <taxon>Rhizophydiales</taxon>
        <taxon>Rhizophydiales incertae sedis</taxon>
        <taxon>Polyrhizophydium</taxon>
    </lineage>
</organism>
<sequence length="446" mass="47818">MKPGVDARVHRIHRHRTPDHDAFTTSHLLTRAELLAARFLCVLLCVAAIVWRDVGPWGDVDAITMTAWTVGMLYYSAVITLSLSSRWPGTDGTEHALEPPSTGKHQRPLSAHPPAHGEQRLHSPHPGKAQHAALRGWLAWLGDGSHVAPQYKQDTVDEPSGAGAGAGASEASDSPVLKARRPVSGTPATVAWALFGLQTLHATAQTFAASLPALYIGHLSSEPSVQNDLASALITYGTLVVCLQVDLLLNRIEICVCNVVGSVVVVVGFILTYWIGSLMNQAEPPFRFFKFELNIARTPEVALVFLLIYMMRTGIMFGFVFWEATIRDAVARWVRKCSERLDKCSDDGYDDDDDGDEAITAEGVDTNQATDLSGELGTSSDQDSPVGAAVAARPRARRDSTARVGDNLDGCGDSSTGSSIQAAAQPSLAAWANLPRPSPALQRGAV</sequence>
<reference evidence="3 4" key="1">
    <citation type="submission" date="2023-09" db="EMBL/GenBank/DDBJ databases">
        <title>Pangenome analysis of Batrachochytrium dendrobatidis and related Chytrids.</title>
        <authorList>
            <person name="Yacoub M.N."/>
            <person name="Stajich J.E."/>
            <person name="James T.Y."/>
        </authorList>
    </citation>
    <scope>NUCLEOTIDE SEQUENCE [LARGE SCALE GENOMIC DNA]</scope>
    <source>
        <strain evidence="3 4">JEL0888</strain>
    </source>
</reference>